<dbReference type="GO" id="GO:0003852">
    <property type="term" value="F:2-isopropylmalate synthase activity"/>
    <property type="evidence" value="ECO:0007669"/>
    <property type="project" value="UniProtKB-EC"/>
</dbReference>
<evidence type="ECO:0000256" key="3">
    <source>
        <dbReference type="ARBA" id="ARBA00022605"/>
    </source>
</evidence>
<keyword evidence="9" id="KW-0012">Acyltransferase</keyword>
<evidence type="ECO:0000259" key="8">
    <source>
        <dbReference type="PROSITE" id="PS50991"/>
    </source>
</evidence>
<keyword evidence="6" id="KW-0100">Branched-chain amino acid biosynthesis</keyword>
<protein>
    <recommendedName>
        <fullName evidence="2">2-isopropylmalate synthase</fullName>
        <ecNumber evidence="2">2.3.3.13</ecNumber>
    </recommendedName>
</protein>
<gene>
    <name evidence="9" type="ORF">H4W81_003280</name>
</gene>
<evidence type="ECO:0000256" key="5">
    <source>
        <dbReference type="ARBA" id="ARBA00023211"/>
    </source>
</evidence>
<feature type="domain" description="Pyruvate carboxyltransferase" evidence="8">
    <location>
        <begin position="28"/>
        <end position="294"/>
    </location>
</feature>
<dbReference type="InterPro" id="IPR002034">
    <property type="entry name" value="AIPM/Hcit_synth_CS"/>
</dbReference>
<accession>A0ABR9KFE4</accession>
<dbReference type="Proteomes" id="UP000661607">
    <property type="component" value="Unassembled WGS sequence"/>
</dbReference>
<evidence type="ECO:0000256" key="7">
    <source>
        <dbReference type="SAM" id="MobiDB-lite"/>
    </source>
</evidence>
<evidence type="ECO:0000256" key="6">
    <source>
        <dbReference type="ARBA" id="ARBA00023304"/>
    </source>
</evidence>
<sequence>MRSGTGEVIFDWNQSDVRPPEPQPTGQVELNDESLRDGLQSPSVRQPTLDERAELLRLMARLGIDAASIGMPATGPEAALFAARLAQHAQDLQLPLNLHCAARTVAEDIIPIAQISQATGRAIGVMAFIGTSPIRIYTEGWTENHLVNSVTAAMQFGRRENLQVCIVVEDATRTCPDMLRLITHVALHEGAERICLCDTVGHATPRGTRAIVGYVGEEVLAAHGFESVPIEWHGHNDRGLGLANALAAIEAGVDRVHGTALGMGERCGNTAMDQLLVNLHLSGDTRDLRALPDYCASAAAACERPIPVDYPVVGADAFRTATGVHAAAVAKAEFSGNLRLADRVYSAVPASEVGRSQQIDIGPASGRWNVLHWMRQRGLPADGDVVEDILRLAHRSPRVLTDSELLAMAGARS</sequence>
<comment type="caution">
    <text evidence="9">The sequence shown here is derived from an EMBL/GenBank/DDBJ whole genome shotgun (WGS) entry which is preliminary data.</text>
</comment>
<dbReference type="CDD" id="cd03174">
    <property type="entry name" value="DRE_TIM_metallolyase"/>
    <property type="match status" value="1"/>
</dbReference>
<evidence type="ECO:0000313" key="9">
    <source>
        <dbReference type="EMBL" id="MBE1560501.1"/>
    </source>
</evidence>
<dbReference type="InterPro" id="IPR050073">
    <property type="entry name" value="2-IPM_HCS-like"/>
</dbReference>
<evidence type="ECO:0000256" key="2">
    <source>
        <dbReference type="ARBA" id="ARBA00012973"/>
    </source>
</evidence>
<comment type="pathway">
    <text evidence="1">Amino-acid biosynthesis; L-leucine biosynthesis; L-leucine from 3-methyl-2-oxobutanoate: step 1/4.</text>
</comment>
<organism evidence="9 10">
    <name type="scientific">Nonomuraea africana</name>
    <dbReference type="NCBI Taxonomy" id="46171"/>
    <lineage>
        <taxon>Bacteria</taxon>
        <taxon>Bacillati</taxon>
        <taxon>Actinomycetota</taxon>
        <taxon>Actinomycetes</taxon>
        <taxon>Streptosporangiales</taxon>
        <taxon>Streptosporangiaceae</taxon>
        <taxon>Nonomuraea</taxon>
    </lineage>
</organism>
<dbReference type="EC" id="2.3.3.13" evidence="2"/>
<keyword evidence="3" id="KW-0028">Amino-acid biosynthesis</keyword>
<dbReference type="PANTHER" id="PTHR10277">
    <property type="entry name" value="HOMOCITRATE SYNTHASE-RELATED"/>
    <property type="match status" value="1"/>
</dbReference>
<feature type="region of interest" description="Disordered" evidence="7">
    <location>
        <begin position="1"/>
        <end position="46"/>
    </location>
</feature>
<dbReference type="Pfam" id="PF00682">
    <property type="entry name" value="HMGL-like"/>
    <property type="match status" value="1"/>
</dbReference>
<dbReference type="PROSITE" id="PS00816">
    <property type="entry name" value="AIPM_HOMOCIT_SYNTH_2"/>
    <property type="match status" value="1"/>
</dbReference>
<keyword evidence="10" id="KW-1185">Reference proteome</keyword>
<keyword evidence="4 9" id="KW-0808">Transferase</keyword>
<name>A0ABR9KFE4_9ACTN</name>
<dbReference type="InterPro" id="IPR000891">
    <property type="entry name" value="PYR_CT"/>
</dbReference>
<evidence type="ECO:0000256" key="1">
    <source>
        <dbReference type="ARBA" id="ARBA00004689"/>
    </source>
</evidence>
<dbReference type="PANTHER" id="PTHR10277:SF9">
    <property type="entry name" value="2-ISOPROPYLMALATE SYNTHASE 1, CHLOROPLASTIC-RELATED"/>
    <property type="match status" value="1"/>
</dbReference>
<reference evidence="9 10" key="1">
    <citation type="submission" date="2020-10" db="EMBL/GenBank/DDBJ databases">
        <title>Sequencing the genomes of 1000 actinobacteria strains.</title>
        <authorList>
            <person name="Klenk H.-P."/>
        </authorList>
    </citation>
    <scope>NUCLEOTIDE SEQUENCE [LARGE SCALE GENOMIC DNA]</scope>
    <source>
        <strain evidence="9 10">DSM 43748</strain>
    </source>
</reference>
<dbReference type="InterPro" id="IPR013785">
    <property type="entry name" value="Aldolase_TIM"/>
</dbReference>
<evidence type="ECO:0000313" key="10">
    <source>
        <dbReference type="Proteomes" id="UP000661607"/>
    </source>
</evidence>
<dbReference type="PROSITE" id="PS50991">
    <property type="entry name" value="PYR_CT"/>
    <property type="match status" value="1"/>
</dbReference>
<dbReference type="Gene3D" id="3.20.20.70">
    <property type="entry name" value="Aldolase class I"/>
    <property type="match status" value="1"/>
</dbReference>
<keyword evidence="5" id="KW-0464">Manganese</keyword>
<dbReference type="EMBL" id="JADBEF010000001">
    <property type="protein sequence ID" value="MBE1560501.1"/>
    <property type="molecule type" value="Genomic_DNA"/>
</dbReference>
<proteinExistence type="predicted"/>
<dbReference type="RefSeq" id="WP_192775570.1">
    <property type="nucleotide sequence ID" value="NZ_BAAASY010000007.1"/>
</dbReference>
<dbReference type="SUPFAM" id="SSF51569">
    <property type="entry name" value="Aldolase"/>
    <property type="match status" value="1"/>
</dbReference>
<evidence type="ECO:0000256" key="4">
    <source>
        <dbReference type="ARBA" id="ARBA00022679"/>
    </source>
</evidence>